<dbReference type="SUPFAM" id="SSF55486">
    <property type="entry name" value="Metalloproteases ('zincins'), catalytic domain"/>
    <property type="match status" value="1"/>
</dbReference>
<evidence type="ECO:0000256" key="2">
    <source>
        <dbReference type="SAM" id="SignalP"/>
    </source>
</evidence>
<protein>
    <submittedName>
        <fullName evidence="4">S-layer family protein</fullName>
    </submittedName>
</protein>
<proteinExistence type="predicted"/>
<feature type="region of interest" description="Disordered" evidence="1">
    <location>
        <begin position="131"/>
        <end position="160"/>
    </location>
</feature>
<feature type="compositionally biased region" description="Polar residues" evidence="1">
    <location>
        <begin position="411"/>
        <end position="426"/>
    </location>
</feature>
<dbReference type="PROSITE" id="PS51272">
    <property type="entry name" value="SLH"/>
    <property type="match status" value="3"/>
</dbReference>
<evidence type="ECO:0000313" key="5">
    <source>
        <dbReference type="Proteomes" id="UP000295601"/>
    </source>
</evidence>
<evidence type="ECO:0000259" key="3">
    <source>
        <dbReference type="PROSITE" id="PS51272"/>
    </source>
</evidence>
<feature type="compositionally biased region" description="Low complexity" evidence="1">
    <location>
        <begin position="55"/>
        <end position="71"/>
    </location>
</feature>
<dbReference type="Gene3D" id="3.40.390.10">
    <property type="entry name" value="Collagenase (Catalytic Domain)"/>
    <property type="match status" value="1"/>
</dbReference>
<organism evidence="4 5">
    <name type="scientific">Leucobacter luti</name>
    <dbReference type="NCBI Taxonomy" id="340320"/>
    <lineage>
        <taxon>Bacteria</taxon>
        <taxon>Bacillati</taxon>
        <taxon>Actinomycetota</taxon>
        <taxon>Actinomycetes</taxon>
        <taxon>Micrococcales</taxon>
        <taxon>Microbacteriaceae</taxon>
        <taxon>Leucobacter</taxon>
    </lineage>
</organism>
<feature type="region of interest" description="Disordered" evidence="1">
    <location>
        <begin position="411"/>
        <end position="430"/>
    </location>
</feature>
<keyword evidence="5" id="KW-1185">Reference proteome</keyword>
<dbReference type="InterPro" id="IPR024079">
    <property type="entry name" value="MetalloPept_cat_dom_sf"/>
</dbReference>
<feature type="domain" description="SLH" evidence="3">
    <location>
        <begin position="617"/>
        <end position="682"/>
    </location>
</feature>
<dbReference type="Proteomes" id="UP000295601">
    <property type="component" value="Unassembled WGS sequence"/>
</dbReference>
<dbReference type="EMBL" id="SNYA01000008">
    <property type="protein sequence ID" value="TDP89857.1"/>
    <property type="molecule type" value="Genomic_DNA"/>
</dbReference>
<accession>A0A4R6RU36</accession>
<name>A0A4R6RU36_9MICO</name>
<dbReference type="GO" id="GO:0008237">
    <property type="term" value="F:metallopeptidase activity"/>
    <property type="evidence" value="ECO:0007669"/>
    <property type="project" value="InterPro"/>
</dbReference>
<feature type="domain" description="SLH" evidence="3">
    <location>
        <begin position="683"/>
        <end position="749"/>
    </location>
</feature>
<feature type="region of interest" description="Disordered" evidence="1">
    <location>
        <begin position="27"/>
        <end position="93"/>
    </location>
</feature>
<evidence type="ECO:0000256" key="1">
    <source>
        <dbReference type="SAM" id="MobiDB-lite"/>
    </source>
</evidence>
<dbReference type="AlphaFoldDB" id="A0A4R6RU36"/>
<gene>
    <name evidence="4" type="ORF">EDF62_3155</name>
</gene>
<feature type="compositionally biased region" description="Basic and acidic residues" evidence="1">
    <location>
        <begin position="143"/>
        <end position="157"/>
    </location>
</feature>
<sequence>MRSIPTVLLGSALALLLAVSAAPANAVLPPQGDPASPEMSEVLPGEVAPDSAVSEELPATPEATEPSVLDDPATDPTDEPASSTPPSGEHAETADAADLDDAGTEDSSEMLSASPETLPVTGLIVVIPGEAPSSQRPLAGSEADEHVDGTDGVERDAAATVSDRVMVATDEGPLVEIDPALAGAEPETGERFEGLVELDETIRATIDDQIAEGGALAVGDALEAVGLAASASQVLAPVSGSVVEESAVNAAPATKAHDVDLIFFTGGANPSDNDLKALVTSASTYWKQQTNGAISQLKVNYKAKKAPTGNTKTLRCSPKYTENLWNQGAKAFGKTSQSYLTSGRHLVVIVDDNCGSLSGGVAGWGTYGKSLHSGGMVWADIGQRGGAAVSLANGLIAHEIGHNLSLGHGNTRSCTGSATDAKQSSAGKPASPCVDLEYGDVYNVMGYGSSVGGVKPPALPISQKSMLGVAPAGSVKTVNAAGGRSQTFTLQPGGGLSGLRGLKIESPTGGSYFVEYRNMSGQDSGLGLQADSWLYLDSGAQRTFIRDQGVRIMRTHTQAYSSTQNIRTSTVIPVRDTVGGRDGLAQLMRPGKNSTPWNSTARVSVVSTGATATVRVDFTPFIDVPYVHKFATEINWMSTSGLSTGIDAGGSQRKYAPSANVTREAMAAFLYRLAAPSNYTAPQTSPFKDVPKSHQFYKEIAWMYTSGLSTGISVAGGRNYAPKSSVTREAMAAFMYRLKGATYPGAAQSPFTDVKKGQPFYKEITWMYDAKLTTGIVVNGKLTYNPKGKVTREAMAAFLHRATH</sequence>
<dbReference type="InterPro" id="IPR001119">
    <property type="entry name" value="SLH_dom"/>
</dbReference>
<reference evidence="4 5" key="1">
    <citation type="submission" date="2019-03" db="EMBL/GenBank/DDBJ databases">
        <title>Genomic analyses of the natural microbiome of Caenorhabditis elegans.</title>
        <authorList>
            <person name="Samuel B."/>
        </authorList>
    </citation>
    <scope>NUCLEOTIDE SEQUENCE [LARGE SCALE GENOMIC DNA]</scope>
    <source>
        <strain evidence="4 5">JUb18</strain>
    </source>
</reference>
<feature type="signal peptide" evidence="2">
    <location>
        <begin position="1"/>
        <end position="26"/>
    </location>
</feature>
<feature type="chain" id="PRO_5020513912" evidence="2">
    <location>
        <begin position="27"/>
        <end position="804"/>
    </location>
</feature>
<keyword evidence="2" id="KW-0732">Signal</keyword>
<comment type="caution">
    <text evidence="4">The sequence shown here is derived from an EMBL/GenBank/DDBJ whole genome shotgun (WGS) entry which is preliminary data.</text>
</comment>
<dbReference type="Pfam" id="PF00395">
    <property type="entry name" value="SLH"/>
    <property type="match status" value="2"/>
</dbReference>
<evidence type="ECO:0000313" key="4">
    <source>
        <dbReference type="EMBL" id="TDP89857.1"/>
    </source>
</evidence>
<feature type="domain" description="SLH" evidence="3">
    <location>
        <begin position="750"/>
        <end position="804"/>
    </location>
</feature>